<evidence type="ECO:0000313" key="1">
    <source>
        <dbReference type="EMBL" id="QNB45575.1"/>
    </source>
</evidence>
<dbReference type="RefSeq" id="WP_034421418.1">
    <property type="nucleotide sequence ID" value="NZ_CP045798.1"/>
</dbReference>
<dbReference type="Gene3D" id="3.40.50.11900">
    <property type="match status" value="1"/>
</dbReference>
<dbReference type="KEGG" id="tfr:BR63_04130"/>
<dbReference type="PANTHER" id="PTHR32329">
    <property type="entry name" value="BIFUNCTIONAL PROTEIN [INCLUDES 2-HYDROXYACYL-COA DEHYDRATASE (N-TER) AND ITS ACTIVATOR DOMAIN (C_TERM)-RELATED"/>
    <property type="match status" value="1"/>
</dbReference>
<protein>
    <submittedName>
        <fullName evidence="1">CoA protein activase</fullName>
    </submittedName>
</protein>
<reference evidence="1 2" key="1">
    <citation type="journal article" date="2019" name="Front. Microbiol.">
        <title>Thermoanaerosceptrum fracticalcis gen. nov. sp. nov., a Novel Fumarate-Fermenting Microorganism From a Deep Fractured Carbonate Aquifer of the US Great Basin.</title>
        <authorList>
            <person name="Hamilton-Brehm S.D."/>
            <person name="Stewart L.E."/>
            <person name="Zavarin M."/>
            <person name="Caldwell M."/>
            <person name="Lawson P.A."/>
            <person name="Onstott T.C."/>
            <person name="Grzymski J."/>
            <person name="Neveux I."/>
            <person name="Lollar B.S."/>
            <person name="Russell C.E."/>
            <person name="Moser D.P."/>
        </authorList>
    </citation>
    <scope>NUCLEOTIDE SEQUENCE [LARGE SCALE GENOMIC DNA]</scope>
    <source>
        <strain evidence="1 2">DRI-13</strain>
    </source>
</reference>
<name>A0A7G6E0H1_THEFR</name>
<dbReference type="OrthoDB" id="9780120at2"/>
<sequence>MKITFPHMGNTWVTIKGMLEYMGLDVVVPPPSSKNTLNLGVQHAPEFACLPLKINLGNFIEAKKLGADTILMAGGVGPCRFGLYAQLEKEILVDMGYDYESLVIEPPDVSVWQFIKRVKRIVGPVSWWKVIQGIRFGYHKACLVDELEKLVQEIRPREYVQGTADKIFAHSLLTIDRAQNIPDLNDAFGLAKQKLLHIPQDTTKPVLKIGLVGEIYTLLEPFASVDIEKKLAHLGAHVTRSLYLSEWIESHLLIGLFRRKAKISFSDFANPFLNHFVGGHGQETIGAAASFALQGYDGIVQVAPLTCMPEIVAHTIFPKVSEYYGIPVLTIYVDEQSGEAGIGTRLEAFVDLLQRKVESKTQCG</sequence>
<proteinExistence type="predicted"/>
<organism evidence="1 2">
    <name type="scientific">Thermanaerosceptrum fracticalcis</name>
    <dbReference type="NCBI Taxonomy" id="1712410"/>
    <lineage>
        <taxon>Bacteria</taxon>
        <taxon>Bacillati</taxon>
        <taxon>Bacillota</taxon>
        <taxon>Clostridia</taxon>
        <taxon>Eubacteriales</taxon>
        <taxon>Peptococcaceae</taxon>
        <taxon>Thermanaerosceptrum</taxon>
    </lineage>
</organism>
<evidence type="ECO:0000313" key="2">
    <source>
        <dbReference type="Proteomes" id="UP000515847"/>
    </source>
</evidence>
<dbReference type="EMBL" id="CP045798">
    <property type="protein sequence ID" value="QNB45575.1"/>
    <property type="molecule type" value="Genomic_DNA"/>
</dbReference>
<keyword evidence="2" id="KW-1185">Reference proteome</keyword>
<dbReference type="AlphaFoldDB" id="A0A7G6E0H1"/>
<accession>A0A7G6E0H1</accession>
<dbReference type="PANTHER" id="PTHR32329:SF2">
    <property type="entry name" value="BIFUNCTIONAL PROTEIN [INCLUDES 2-HYDROXYACYL-COA DEHYDRATASE (N-TER) AND ITS ACTIVATOR DOMAIN (C_TERM)"/>
    <property type="match status" value="1"/>
</dbReference>
<gene>
    <name evidence="1" type="ORF">BR63_04130</name>
</gene>
<dbReference type="Proteomes" id="UP000515847">
    <property type="component" value="Chromosome"/>
</dbReference>
<dbReference type="InterPro" id="IPR051805">
    <property type="entry name" value="Dehydratase_Activator_Redct"/>
</dbReference>